<organism evidence="4 5">
    <name type="scientific">Lentzea jiangxiensis</name>
    <dbReference type="NCBI Taxonomy" id="641025"/>
    <lineage>
        <taxon>Bacteria</taxon>
        <taxon>Bacillati</taxon>
        <taxon>Actinomycetota</taxon>
        <taxon>Actinomycetes</taxon>
        <taxon>Pseudonocardiales</taxon>
        <taxon>Pseudonocardiaceae</taxon>
        <taxon>Lentzea</taxon>
    </lineage>
</organism>
<evidence type="ECO:0000313" key="5">
    <source>
        <dbReference type="Proteomes" id="UP000199691"/>
    </source>
</evidence>
<evidence type="ECO:0000256" key="1">
    <source>
        <dbReference type="SAM" id="MobiDB-lite"/>
    </source>
</evidence>
<protein>
    <submittedName>
        <fullName evidence="4">Predicted Zn-dependent peptidase</fullName>
    </submittedName>
</protein>
<feature type="domain" description="Peptidase M16 C-terminal" evidence="3">
    <location>
        <begin position="208"/>
        <end position="383"/>
    </location>
</feature>
<sequence>MTASTSTSGSKTHRSAEEIGRTEAGPRPLPELGTQEAAAELSTVDTTLPNGLRVIAVRRATVPMVELRLRVPFADPSGSSAGSQHSAIAEVLANTVLTGTGSRSRVRIDTELALVGGELDAVVDPERLSITGNALATGLDTVLDVLRDVLTSASYPAEEVERERARLVERIALARSQPNVIAREALQTLLYGDHPYAKEMPEADEVANVSREDVVALHGKALLPRGSVLVVVGDVEPSEAVTRIGEALAAWQGDGEAVQLPPLPEVSGGDVKLVHRAGAVQSQIRLAAQAIPRTDPRYPALQLANLVYGGFFSSRLVENIREDKGYTYSARSHPEFTVHGATLLIDADTASDVTAAALLETRYELARLGLVPPSQSEVDTARSYAVGTLLTSTSSQSGLASFLVNLVALGLGIDWLVAHPQRLAAVTAEEVAAAALEFFAPANFTGVLVGDAEQLEPKLAALGGVDLGEVSSR</sequence>
<dbReference type="AlphaFoldDB" id="A0A1H0X1C5"/>
<dbReference type="Gene3D" id="3.30.830.10">
    <property type="entry name" value="Metalloenzyme, LuxS/M16 peptidase-like"/>
    <property type="match status" value="2"/>
</dbReference>
<evidence type="ECO:0000313" key="4">
    <source>
        <dbReference type="EMBL" id="SDP96741.1"/>
    </source>
</evidence>
<dbReference type="PANTHER" id="PTHR11851:SF224">
    <property type="entry name" value="PROCESSING PROTEASE"/>
    <property type="match status" value="1"/>
</dbReference>
<dbReference type="InterPro" id="IPR011249">
    <property type="entry name" value="Metalloenz_LuxS/M16"/>
</dbReference>
<dbReference type="Pfam" id="PF05193">
    <property type="entry name" value="Peptidase_M16_C"/>
    <property type="match status" value="1"/>
</dbReference>
<dbReference type="InterPro" id="IPR007863">
    <property type="entry name" value="Peptidase_M16_C"/>
</dbReference>
<evidence type="ECO:0000259" key="2">
    <source>
        <dbReference type="Pfam" id="PF00675"/>
    </source>
</evidence>
<gene>
    <name evidence="4" type="ORF">SAMN05421507_12856</name>
</gene>
<dbReference type="SUPFAM" id="SSF63411">
    <property type="entry name" value="LuxS/MPP-like metallohydrolase"/>
    <property type="match status" value="2"/>
</dbReference>
<dbReference type="PANTHER" id="PTHR11851">
    <property type="entry name" value="METALLOPROTEASE"/>
    <property type="match status" value="1"/>
</dbReference>
<dbReference type="OrthoDB" id="9811314at2"/>
<name>A0A1H0X1C5_9PSEU</name>
<dbReference type="Pfam" id="PF00675">
    <property type="entry name" value="Peptidase_M16"/>
    <property type="match status" value="1"/>
</dbReference>
<keyword evidence="5" id="KW-1185">Reference proteome</keyword>
<dbReference type="InterPro" id="IPR050361">
    <property type="entry name" value="MPP/UQCRC_Complex"/>
</dbReference>
<feature type="domain" description="Peptidase M16 N-terminal" evidence="2">
    <location>
        <begin position="88"/>
        <end position="199"/>
    </location>
</feature>
<feature type="compositionally biased region" description="Polar residues" evidence="1">
    <location>
        <begin position="1"/>
        <end position="10"/>
    </location>
</feature>
<dbReference type="RefSeq" id="WP_090104876.1">
    <property type="nucleotide sequence ID" value="NZ_FNIX01000028.1"/>
</dbReference>
<dbReference type="Proteomes" id="UP000199691">
    <property type="component" value="Unassembled WGS sequence"/>
</dbReference>
<dbReference type="GO" id="GO:0046872">
    <property type="term" value="F:metal ion binding"/>
    <property type="evidence" value="ECO:0007669"/>
    <property type="project" value="InterPro"/>
</dbReference>
<dbReference type="EMBL" id="FNIX01000028">
    <property type="protein sequence ID" value="SDP96741.1"/>
    <property type="molecule type" value="Genomic_DNA"/>
</dbReference>
<reference evidence="5" key="1">
    <citation type="submission" date="2016-10" db="EMBL/GenBank/DDBJ databases">
        <authorList>
            <person name="Varghese N."/>
            <person name="Submissions S."/>
        </authorList>
    </citation>
    <scope>NUCLEOTIDE SEQUENCE [LARGE SCALE GENOMIC DNA]</scope>
    <source>
        <strain evidence="5">CGMCC 4.6609</strain>
    </source>
</reference>
<dbReference type="InterPro" id="IPR011765">
    <property type="entry name" value="Pept_M16_N"/>
</dbReference>
<proteinExistence type="predicted"/>
<feature type="region of interest" description="Disordered" evidence="1">
    <location>
        <begin position="1"/>
        <end position="30"/>
    </location>
</feature>
<evidence type="ECO:0000259" key="3">
    <source>
        <dbReference type="Pfam" id="PF05193"/>
    </source>
</evidence>
<dbReference type="STRING" id="641025.SAMN05421507_12856"/>
<accession>A0A1H0X1C5</accession>